<dbReference type="RefSeq" id="WP_088441414.1">
    <property type="nucleotide sequence ID" value="NZ_BMMC01000029.1"/>
</dbReference>
<dbReference type="GO" id="GO:0004066">
    <property type="term" value="F:asparagine synthase (glutamine-hydrolyzing) activity"/>
    <property type="evidence" value="ECO:0007669"/>
    <property type="project" value="UniProtKB-EC"/>
</dbReference>
<dbReference type="Proteomes" id="UP000197361">
    <property type="component" value="Unassembled WGS sequence"/>
</dbReference>
<accession>A0A246JWY1</accession>
<dbReference type="InterPro" id="IPR029055">
    <property type="entry name" value="Ntn_hydrolases_N"/>
</dbReference>
<feature type="domain" description="Asparagine synthetase" evidence="5">
    <location>
        <begin position="237"/>
        <end position="577"/>
    </location>
</feature>
<dbReference type="PANTHER" id="PTHR43284">
    <property type="entry name" value="ASPARAGINE SYNTHETASE (GLUTAMINE-HYDROLYZING)"/>
    <property type="match status" value="1"/>
</dbReference>
<name>A0A246JWY1_9SPHN</name>
<dbReference type="SUPFAM" id="SSF52402">
    <property type="entry name" value="Adenine nucleotide alpha hydrolases-like"/>
    <property type="match status" value="1"/>
</dbReference>
<dbReference type="InterPro" id="IPR014729">
    <property type="entry name" value="Rossmann-like_a/b/a_fold"/>
</dbReference>
<evidence type="ECO:0000256" key="4">
    <source>
        <dbReference type="ARBA" id="ARBA00048741"/>
    </source>
</evidence>
<gene>
    <name evidence="6" type="ORF">CDQ92_11210</name>
</gene>
<organism evidence="6 7">
    <name type="scientific">Sphingopyxis bauzanensis</name>
    <dbReference type="NCBI Taxonomy" id="651663"/>
    <lineage>
        <taxon>Bacteria</taxon>
        <taxon>Pseudomonadati</taxon>
        <taxon>Pseudomonadota</taxon>
        <taxon>Alphaproteobacteria</taxon>
        <taxon>Sphingomonadales</taxon>
        <taxon>Sphingomonadaceae</taxon>
        <taxon>Sphingopyxis</taxon>
    </lineage>
</organism>
<comment type="caution">
    <text evidence="6">The sequence shown here is derived from an EMBL/GenBank/DDBJ whole genome shotgun (WGS) entry which is preliminary data.</text>
</comment>
<evidence type="ECO:0000256" key="2">
    <source>
        <dbReference type="ARBA" id="ARBA00005752"/>
    </source>
</evidence>
<dbReference type="AlphaFoldDB" id="A0A246JWY1"/>
<dbReference type="OrthoDB" id="7053173at2"/>
<dbReference type="GO" id="GO:0005829">
    <property type="term" value="C:cytosol"/>
    <property type="evidence" value="ECO:0007669"/>
    <property type="project" value="TreeGrafter"/>
</dbReference>
<comment type="similarity">
    <text evidence="2">Belongs to the asparagine synthetase family.</text>
</comment>
<reference evidence="6 7" key="1">
    <citation type="journal article" date="2010" name="Int. J. Syst. Evol. Microbiol.">
        <title>Sphingopyxis bauzanensis sp. nov., a psychrophilic bacterium isolated from soil.</title>
        <authorList>
            <person name="Zhang D.C."/>
            <person name="Liu H.C."/>
            <person name="Xin Y.H."/>
            <person name="Zhou Y.G."/>
            <person name="Schinner F."/>
            <person name="Margesin R."/>
        </authorList>
    </citation>
    <scope>NUCLEOTIDE SEQUENCE [LARGE SCALE GENOMIC DNA]</scope>
    <source>
        <strain evidence="6 7">DSM 22271</strain>
    </source>
</reference>
<proteinExistence type="inferred from homology"/>
<dbReference type="Gene3D" id="3.40.50.620">
    <property type="entry name" value="HUPs"/>
    <property type="match status" value="1"/>
</dbReference>
<evidence type="ECO:0000256" key="3">
    <source>
        <dbReference type="ARBA" id="ARBA00012737"/>
    </source>
</evidence>
<dbReference type="PANTHER" id="PTHR43284:SF1">
    <property type="entry name" value="ASPARAGINE SYNTHETASE"/>
    <property type="match status" value="1"/>
</dbReference>
<dbReference type="GO" id="GO:0006529">
    <property type="term" value="P:asparagine biosynthetic process"/>
    <property type="evidence" value="ECO:0007669"/>
    <property type="project" value="InterPro"/>
</dbReference>
<dbReference type="EMBL" id="NISK01000002">
    <property type="protein sequence ID" value="OWQ97565.1"/>
    <property type="molecule type" value="Genomic_DNA"/>
</dbReference>
<evidence type="ECO:0000313" key="6">
    <source>
        <dbReference type="EMBL" id="OWQ97565.1"/>
    </source>
</evidence>
<sequence>MMPVQYLILASGAPGWNEAFVRSLVFRTAMSVAYQSDNLIALVNDPSEMLLTPDGNGFIVGKLFRASGEFDKIDAFTREEAETIGRDSRLVSQYWGSYVSAFRTDREVGILRDPLGGLPCYYTSSRGLTAFVSDAPILEKAGLLRPLVDLAAVGRTLYFSQLPTEGTAISGLKQLLPGQMITLADHETNLTQQWSPWDHMAPRASEDLHTRSERLEHLIRRTHAAWAKCYPRSLIGLSGGLDSSIVAVCLAEACETVHCLTAVTSDPVGDERLYARMICDQTGTAFHEKEYADAAIEMGRSVAEGVPIPNGKTHEMAYNRVVREAARRLNVDAFFVGAGGDNVFYLTHSARPIVDRYLAEGISKNLYATILDICSITGASFWQAISEAVRIGIRGRRRAQIWHVDTDYLDRELVANAAESPVQHPWLRAPKDASYGKLGHVAMILRALHHIEHRDKQLTVPMISPLLSQPIVEACLAIPSWEACHGGQDRSAARRAFSAALPSRVVGRRGKGSPDGFVGGFIRHHCGEIADRLLNGHLATNRLIDRQALEIALRPTTPLQRNDCARIMELLDAEAWIDHWSSTSRDRA</sequence>
<comment type="catalytic activity">
    <reaction evidence="4">
        <text>L-aspartate + L-glutamine + ATP + H2O = L-asparagine + L-glutamate + AMP + diphosphate + H(+)</text>
        <dbReference type="Rhea" id="RHEA:12228"/>
        <dbReference type="ChEBI" id="CHEBI:15377"/>
        <dbReference type="ChEBI" id="CHEBI:15378"/>
        <dbReference type="ChEBI" id="CHEBI:29985"/>
        <dbReference type="ChEBI" id="CHEBI:29991"/>
        <dbReference type="ChEBI" id="CHEBI:30616"/>
        <dbReference type="ChEBI" id="CHEBI:33019"/>
        <dbReference type="ChEBI" id="CHEBI:58048"/>
        <dbReference type="ChEBI" id="CHEBI:58359"/>
        <dbReference type="ChEBI" id="CHEBI:456215"/>
        <dbReference type="EC" id="6.3.5.4"/>
    </reaction>
</comment>
<protein>
    <recommendedName>
        <fullName evidence="3">asparagine synthase (glutamine-hydrolyzing)</fullName>
        <ecNumber evidence="3">6.3.5.4</ecNumber>
    </recommendedName>
</protein>
<dbReference type="InterPro" id="IPR006426">
    <property type="entry name" value="Asn_synth_AEB"/>
</dbReference>
<dbReference type="EC" id="6.3.5.4" evidence="3"/>
<dbReference type="Pfam" id="PF00733">
    <property type="entry name" value="Asn_synthase"/>
    <property type="match status" value="1"/>
</dbReference>
<evidence type="ECO:0000259" key="5">
    <source>
        <dbReference type="Pfam" id="PF00733"/>
    </source>
</evidence>
<keyword evidence="7" id="KW-1185">Reference proteome</keyword>
<dbReference type="PIRSF" id="PIRSF001589">
    <property type="entry name" value="Asn_synthetase_glu-h"/>
    <property type="match status" value="1"/>
</dbReference>
<evidence type="ECO:0000313" key="7">
    <source>
        <dbReference type="Proteomes" id="UP000197361"/>
    </source>
</evidence>
<dbReference type="SUPFAM" id="SSF56235">
    <property type="entry name" value="N-terminal nucleophile aminohydrolases (Ntn hydrolases)"/>
    <property type="match status" value="1"/>
</dbReference>
<comment type="pathway">
    <text evidence="1">Amino-acid biosynthesis; L-asparagine biosynthesis; L-asparagine from L-aspartate (L-Gln route): step 1/1.</text>
</comment>
<dbReference type="InterPro" id="IPR051786">
    <property type="entry name" value="ASN_synthetase/amidase"/>
</dbReference>
<evidence type="ECO:0000256" key="1">
    <source>
        <dbReference type="ARBA" id="ARBA00005187"/>
    </source>
</evidence>
<dbReference type="Gene3D" id="3.60.20.10">
    <property type="entry name" value="Glutamine Phosphoribosylpyrophosphate, subunit 1, domain 1"/>
    <property type="match status" value="1"/>
</dbReference>
<dbReference type="InterPro" id="IPR001962">
    <property type="entry name" value="Asn_synthase"/>
</dbReference>